<dbReference type="GO" id="GO:0005634">
    <property type="term" value="C:nucleus"/>
    <property type="evidence" value="ECO:0007669"/>
    <property type="project" value="InterPro"/>
</dbReference>
<gene>
    <name evidence="5" type="primary">LOC34621664</name>
</gene>
<evidence type="ECO:0000256" key="2">
    <source>
        <dbReference type="RuleBase" id="RU003876"/>
    </source>
</evidence>
<dbReference type="Gene3D" id="1.20.5.1500">
    <property type="match status" value="1"/>
</dbReference>
<dbReference type="SUPFAM" id="SSF143113">
    <property type="entry name" value="NAP-like"/>
    <property type="match status" value="1"/>
</dbReference>
<keyword evidence="4" id="KW-1185">Reference proteome</keyword>
<feature type="compositionally biased region" description="Acidic residues" evidence="3">
    <location>
        <begin position="310"/>
        <end position="334"/>
    </location>
</feature>
<feature type="compositionally biased region" description="Basic and acidic residues" evidence="3">
    <location>
        <begin position="353"/>
        <end position="364"/>
    </location>
</feature>
<feature type="region of interest" description="Disordered" evidence="3">
    <location>
        <begin position="310"/>
        <end position="364"/>
    </location>
</feature>
<reference evidence="5" key="1">
    <citation type="submission" date="2025-08" db="UniProtKB">
        <authorList>
            <consortium name="RefSeq"/>
        </authorList>
    </citation>
    <scope>IDENTIFICATION</scope>
</reference>
<dbReference type="PANTHER" id="PTHR11875">
    <property type="entry name" value="TESTIS-SPECIFIC Y-ENCODED PROTEIN"/>
    <property type="match status" value="1"/>
</dbReference>
<proteinExistence type="inferred from homology"/>
<dbReference type="InterPro" id="IPR002164">
    <property type="entry name" value="NAP_family"/>
</dbReference>
<evidence type="ECO:0000313" key="4">
    <source>
        <dbReference type="Proteomes" id="UP000515125"/>
    </source>
</evidence>
<dbReference type="Gene3D" id="3.30.1120.90">
    <property type="entry name" value="Nucleosome assembly protein"/>
    <property type="match status" value="1"/>
</dbReference>
<organism evidence="4 5">
    <name type="scientific">Cyclospora cayetanensis</name>
    <dbReference type="NCBI Taxonomy" id="88456"/>
    <lineage>
        <taxon>Eukaryota</taxon>
        <taxon>Sar</taxon>
        <taxon>Alveolata</taxon>
        <taxon>Apicomplexa</taxon>
        <taxon>Conoidasida</taxon>
        <taxon>Coccidia</taxon>
        <taxon>Eucoccidiorida</taxon>
        <taxon>Eimeriorina</taxon>
        <taxon>Eimeriidae</taxon>
        <taxon>Cyclospora</taxon>
    </lineage>
</organism>
<comment type="similarity">
    <text evidence="1 2">Belongs to the nucleosome assembly protein (NAP) family.</text>
</comment>
<dbReference type="GeneID" id="34621664"/>
<dbReference type="GO" id="GO:0006334">
    <property type="term" value="P:nucleosome assembly"/>
    <property type="evidence" value="ECO:0007669"/>
    <property type="project" value="InterPro"/>
</dbReference>
<sequence length="364" mass="40503">MAQDKKDMEALTGALQRVTVDGGEVELAGIEESLSASERAVVVKLKELQEEHAALSAVFEAAVLRLKLEYEAKYQPLYQKRLEALSPQGAEGQSAETEATGTPGLPSFWLRALKANRLLADIIEEHDEGPLAYLRNIQCEWLSPTEGAAGASQQQSAKPEAGAPHPESFRLVFTFVENPYFKPLTLVKDYRLSVAPGGRGAELTSTHSTPIEWLEGKDVTKKTVIRKQRNRKTKQTRTVAETVDANSFFNLFVDHEIPSDEKLEQMEEKEVEELQMVVEADYDIGITIRDKIIPRAVDWFLGQVDDDSDFEDYDLNDEEFDSDESEEDEESSDEEPPRSLKGAAKGITGADGKGPDQKPDCKQQ</sequence>
<dbReference type="Proteomes" id="UP000515125">
    <property type="component" value="Unplaced"/>
</dbReference>
<name>A0A6P5WF90_9EIME</name>
<evidence type="ECO:0000256" key="1">
    <source>
        <dbReference type="ARBA" id="ARBA00009947"/>
    </source>
</evidence>
<dbReference type="AlphaFoldDB" id="A0A6P5WF90"/>
<protein>
    <submittedName>
        <fullName evidence="5">Nucleosome assembly protein 12</fullName>
    </submittedName>
</protein>
<dbReference type="Pfam" id="PF00956">
    <property type="entry name" value="NAP"/>
    <property type="match status" value="1"/>
</dbReference>
<dbReference type="RefSeq" id="XP_022589046.2">
    <property type="nucleotide sequence ID" value="XM_022734863.2"/>
</dbReference>
<dbReference type="OrthoDB" id="27325at2759"/>
<evidence type="ECO:0000256" key="3">
    <source>
        <dbReference type="SAM" id="MobiDB-lite"/>
    </source>
</evidence>
<accession>A0A6P5WF90</accession>
<evidence type="ECO:0000313" key="5">
    <source>
        <dbReference type="RefSeq" id="XP_022589046.2"/>
    </source>
</evidence>
<dbReference type="InterPro" id="IPR037231">
    <property type="entry name" value="NAP-like_sf"/>
</dbReference>